<dbReference type="SMART" id="SM00054">
    <property type="entry name" value="EFh"/>
    <property type="match status" value="1"/>
</dbReference>
<dbReference type="Pfam" id="PF13499">
    <property type="entry name" value="EF-hand_7"/>
    <property type="match status" value="1"/>
</dbReference>
<protein>
    <submittedName>
        <fullName evidence="4">Myosin light chain 2</fullName>
    </submittedName>
</protein>
<evidence type="ECO:0000259" key="3">
    <source>
        <dbReference type="PROSITE" id="PS50222"/>
    </source>
</evidence>
<reference evidence="4 5" key="1">
    <citation type="submission" date="2024-05" db="EMBL/GenBank/DDBJ databases">
        <title>Long read based assembly of the Candida bracarensis genome reveals expanded adhesin content.</title>
        <authorList>
            <person name="Marcet-Houben M."/>
            <person name="Ksiezopolska E."/>
            <person name="Gabaldon T."/>
        </authorList>
    </citation>
    <scope>NUCLEOTIDE SEQUENCE [LARGE SCALE GENOMIC DNA]</scope>
    <source>
        <strain evidence="4 5">CBM6</strain>
    </source>
</reference>
<dbReference type="PANTHER" id="PTHR23049">
    <property type="entry name" value="MYOSIN REGULATORY LIGHT CHAIN 2"/>
    <property type="match status" value="1"/>
</dbReference>
<keyword evidence="1" id="KW-0677">Repeat</keyword>
<gene>
    <name evidence="4" type="ORF">RNJ44_03405</name>
</gene>
<evidence type="ECO:0000256" key="1">
    <source>
        <dbReference type="ARBA" id="ARBA00022737"/>
    </source>
</evidence>
<sequence length="158" mass="17908">METSKSLEFDQLTQKQVGKLRDAFQLIDDDGDGKISSGDMAKMLASLGKRVEEKDVGGLFPQLKEEGSVTFPEFLALMSERICEFPQEEELQECFKIISDGDKDLNIPTERMLQLLEEAGFQDPKEEFKKILAAYSNKQQMDGAQIFKAQQFIDSLNE</sequence>
<evidence type="ECO:0000256" key="2">
    <source>
        <dbReference type="ARBA" id="ARBA00022837"/>
    </source>
</evidence>
<dbReference type="PROSITE" id="PS50222">
    <property type="entry name" value="EF_HAND_2"/>
    <property type="match status" value="1"/>
</dbReference>
<dbReference type="InterPro" id="IPR018247">
    <property type="entry name" value="EF_Hand_1_Ca_BS"/>
</dbReference>
<feature type="domain" description="EF-hand" evidence="3">
    <location>
        <begin position="15"/>
        <end position="50"/>
    </location>
</feature>
<dbReference type="InterPro" id="IPR011992">
    <property type="entry name" value="EF-hand-dom_pair"/>
</dbReference>
<dbReference type="Proteomes" id="UP001623330">
    <property type="component" value="Unassembled WGS sequence"/>
</dbReference>
<dbReference type="EMBL" id="JBEVYD010000003">
    <property type="protein sequence ID" value="KAL3234643.1"/>
    <property type="molecule type" value="Genomic_DNA"/>
</dbReference>
<keyword evidence="2" id="KW-0106">Calcium</keyword>
<proteinExistence type="predicted"/>
<dbReference type="InterPro" id="IPR002048">
    <property type="entry name" value="EF_hand_dom"/>
</dbReference>
<organism evidence="4 5">
    <name type="scientific">Nakaseomyces bracarensis</name>
    <dbReference type="NCBI Taxonomy" id="273131"/>
    <lineage>
        <taxon>Eukaryota</taxon>
        <taxon>Fungi</taxon>
        <taxon>Dikarya</taxon>
        <taxon>Ascomycota</taxon>
        <taxon>Saccharomycotina</taxon>
        <taxon>Saccharomycetes</taxon>
        <taxon>Saccharomycetales</taxon>
        <taxon>Saccharomycetaceae</taxon>
        <taxon>Nakaseomyces</taxon>
    </lineage>
</organism>
<accession>A0ABR4NZN0</accession>
<comment type="caution">
    <text evidence="4">The sequence shown here is derived from an EMBL/GenBank/DDBJ whole genome shotgun (WGS) entry which is preliminary data.</text>
</comment>
<name>A0ABR4NZN0_9SACH</name>
<dbReference type="Gene3D" id="1.10.238.10">
    <property type="entry name" value="EF-hand"/>
    <property type="match status" value="1"/>
</dbReference>
<keyword evidence="5" id="KW-1185">Reference proteome</keyword>
<evidence type="ECO:0000313" key="4">
    <source>
        <dbReference type="EMBL" id="KAL3234643.1"/>
    </source>
</evidence>
<evidence type="ECO:0000313" key="5">
    <source>
        <dbReference type="Proteomes" id="UP001623330"/>
    </source>
</evidence>
<dbReference type="PROSITE" id="PS00018">
    <property type="entry name" value="EF_HAND_1"/>
    <property type="match status" value="1"/>
</dbReference>
<dbReference type="InterPro" id="IPR050403">
    <property type="entry name" value="Myosin_RLC"/>
</dbReference>
<dbReference type="SUPFAM" id="SSF47473">
    <property type="entry name" value="EF-hand"/>
    <property type="match status" value="1"/>
</dbReference>